<comment type="caution">
    <text evidence="3">The sequence shown here is derived from an EMBL/GenBank/DDBJ whole genome shotgun (WGS) entry which is preliminary data.</text>
</comment>
<dbReference type="Pfam" id="PF00436">
    <property type="entry name" value="SSB"/>
    <property type="match status" value="1"/>
</dbReference>
<dbReference type="PANTHER" id="PTHR10302:SF0">
    <property type="entry name" value="SINGLE-STRANDED DNA-BINDING PROTEIN, MITOCHONDRIAL"/>
    <property type="match status" value="1"/>
</dbReference>
<gene>
    <name evidence="3" type="ORF">BCR39DRAFT_534331</name>
</gene>
<dbReference type="InterPro" id="IPR000424">
    <property type="entry name" value="Primosome_PriB/ssb"/>
</dbReference>
<reference evidence="3 4" key="1">
    <citation type="submission" date="2016-07" db="EMBL/GenBank/DDBJ databases">
        <title>Pervasive Adenine N6-methylation of Active Genes in Fungi.</title>
        <authorList>
            <consortium name="DOE Joint Genome Institute"/>
            <person name="Mondo S.J."/>
            <person name="Dannebaum R.O."/>
            <person name="Kuo R.C."/>
            <person name="Labutti K."/>
            <person name="Haridas S."/>
            <person name="Kuo A."/>
            <person name="Salamov A."/>
            <person name="Ahrendt S.R."/>
            <person name="Lipzen A."/>
            <person name="Sullivan W."/>
            <person name="Andreopoulos W.B."/>
            <person name="Clum A."/>
            <person name="Lindquist E."/>
            <person name="Daum C."/>
            <person name="Ramamoorthy G.K."/>
            <person name="Gryganskyi A."/>
            <person name="Culley D."/>
            <person name="Magnuson J.K."/>
            <person name="James T.Y."/>
            <person name="O'Malley M.A."/>
            <person name="Stajich J.E."/>
            <person name="Spatafora J.W."/>
            <person name="Visel A."/>
            <person name="Grigoriev I.V."/>
        </authorList>
    </citation>
    <scope>NUCLEOTIDE SEQUENCE [LARGE SCALE GENOMIC DNA]</scope>
    <source>
        <strain evidence="3 4">68-887.2</strain>
    </source>
</reference>
<dbReference type="PROSITE" id="PS50935">
    <property type="entry name" value="SSB"/>
    <property type="match status" value="1"/>
</dbReference>
<evidence type="ECO:0000256" key="1">
    <source>
        <dbReference type="ARBA" id="ARBA00023125"/>
    </source>
</evidence>
<dbReference type="Gene3D" id="2.40.50.140">
    <property type="entry name" value="Nucleic acid-binding proteins"/>
    <property type="match status" value="1"/>
</dbReference>
<keyword evidence="4" id="KW-1185">Reference proteome</keyword>
<evidence type="ECO:0000313" key="4">
    <source>
        <dbReference type="Proteomes" id="UP000193986"/>
    </source>
</evidence>
<organism evidence="3 4">
    <name type="scientific">Naematelia encephala</name>
    <dbReference type="NCBI Taxonomy" id="71784"/>
    <lineage>
        <taxon>Eukaryota</taxon>
        <taxon>Fungi</taxon>
        <taxon>Dikarya</taxon>
        <taxon>Basidiomycota</taxon>
        <taxon>Agaricomycotina</taxon>
        <taxon>Tremellomycetes</taxon>
        <taxon>Tremellales</taxon>
        <taxon>Naemateliaceae</taxon>
        <taxon>Naematelia</taxon>
    </lineage>
</organism>
<keyword evidence="1 2" id="KW-0238">DNA-binding</keyword>
<evidence type="ECO:0000313" key="3">
    <source>
        <dbReference type="EMBL" id="ORY28606.1"/>
    </source>
</evidence>
<dbReference type="GO" id="GO:0042645">
    <property type="term" value="C:mitochondrial nucleoid"/>
    <property type="evidence" value="ECO:0007669"/>
    <property type="project" value="TreeGrafter"/>
</dbReference>
<dbReference type="CDD" id="cd04496">
    <property type="entry name" value="SSB_OBF"/>
    <property type="match status" value="1"/>
</dbReference>
<accession>A0A1Y2B1I4</accession>
<protein>
    <recommendedName>
        <fullName evidence="5">Nucleic acid-binding protein</fullName>
    </recommendedName>
</protein>
<dbReference type="EMBL" id="MCFC01000030">
    <property type="protein sequence ID" value="ORY28606.1"/>
    <property type="molecule type" value="Genomic_DNA"/>
</dbReference>
<dbReference type="Proteomes" id="UP000193986">
    <property type="component" value="Unassembled WGS sequence"/>
</dbReference>
<evidence type="ECO:0000256" key="2">
    <source>
        <dbReference type="PROSITE-ProRule" id="PRU00252"/>
    </source>
</evidence>
<dbReference type="STRING" id="71784.A0A1Y2B1I4"/>
<sequence>MFTAARLAPALKASTRAFSTSRVAADVSKLTLVGRLGADPTLRTTKDGKPYYTYIVATQSGPSTRDESGNFVDAPTSWHTVFSFSENQHQSLARLGKGSTVYVEADLEMRESSPINDQVVPPRVLLRQLSLRSITRSKPENEPETAASE</sequence>
<dbReference type="GO" id="GO:0006264">
    <property type="term" value="P:mitochondrial DNA replication"/>
    <property type="evidence" value="ECO:0007669"/>
    <property type="project" value="TreeGrafter"/>
</dbReference>
<dbReference type="PANTHER" id="PTHR10302">
    <property type="entry name" value="SINGLE-STRANDED DNA-BINDING PROTEIN"/>
    <property type="match status" value="1"/>
</dbReference>
<name>A0A1Y2B1I4_9TREE</name>
<evidence type="ECO:0008006" key="5">
    <source>
        <dbReference type="Google" id="ProtNLM"/>
    </source>
</evidence>
<dbReference type="InParanoid" id="A0A1Y2B1I4"/>
<dbReference type="GO" id="GO:0003697">
    <property type="term" value="F:single-stranded DNA binding"/>
    <property type="evidence" value="ECO:0007669"/>
    <property type="project" value="InterPro"/>
</dbReference>
<dbReference type="AlphaFoldDB" id="A0A1Y2B1I4"/>
<dbReference type="SUPFAM" id="SSF50249">
    <property type="entry name" value="Nucleic acid-binding proteins"/>
    <property type="match status" value="1"/>
</dbReference>
<dbReference type="InterPro" id="IPR011344">
    <property type="entry name" value="ssDNA-bd"/>
</dbReference>
<dbReference type="InterPro" id="IPR012340">
    <property type="entry name" value="NA-bd_OB-fold"/>
</dbReference>
<dbReference type="FunCoup" id="A0A1Y2B1I4">
    <property type="interactions" value="28"/>
</dbReference>
<dbReference type="OrthoDB" id="1078367at2759"/>
<proteinExistence type="predicted"/>